<organism evidence="3 4">
    <name type="scientific">Nocardia amamiensis</name>
    <dbReference type="NCBI Taxonomy" id="404578"/>
    <lineage>
        <taxon>Bacteria</taxon>
        <taxon>Bacillati</taxon>
        <taxon>Actinomycetota</taxon>
        <taxon>Actinomycetes</taxon>
        <taxon>Mycobacteriales</taxon>
        <taxon>Nocardiaceae</taxon>
        <taxon>Nocardia</taxon>
    </lineage>
</organism>
<accession>A0ABS0CXF9</accession>
<proteinExistence type="inferred from homology"/>
<dbReference type="PANTHER" id="PTHR39428:SF1">
    <property type="entry name" value="F420H(2)-DEPENDENT QUINONE REDUCTASE RV1261C"/>
    <property type="match status" value="1"/>
</dbReference>
<comment type="caution">
    <text evidence="3">The sequence shown here is derived from an EMBL/GenBank/DDBJ whole genome shotgun (WGS) entry which is preliminary data.</text>
</comment>
<dbReference type="InterPro" id="IPR004378">
    <property type="entry name" value="F420H2_quin_Rdtase"/>
</dbReference>
<comment type="similarity">
    <text evidence="1">Belongs to the F420H(2)-dependent quinone reductase family.</text>
</comment>
<evidence type="ECO:0000256" key="2">
    <source>
        <dbReference type="ARBA" id="ARBA00049106"/>
    </source>
</evidence>
<dbReference type="PANTHER" id="PTHR39428">
    <property type="entry name" value="F420H(2)-DEPENDENT QUINONE REDUCTASE RV1261C"/>
    <property type="match status" value="1"/>
</dbReference>
<evidence type="ECO:0000313" key="3">
    <source>
        <dbReference type="EMBL" id="MBF6301287.1"/>
    </source>
</evidence>
<comment type="catalytic activity">
    <reaction evidence="2">
        <text>oxidized coenzyme F420-(gamma-L-Glu)(n) + a quinol + H(+) = reduced coenzyme F420-(gamma-L-Glu)(n) + a quinone</text>
        <dbReference type="Rhea" id="RHEA:39663"/>
        <dbReference type="Rhea" id="RHEA-COMP:12939"/>
        <dbReference type="Rhea" id="RHEA-COMP:14378"/>
        <dbReference type="ChEBI" id="CHEBI:15378"/>
        <dbReference type="ChEBI" id="CHEBI:24646"/>
        <dbReference type="ChEBI" id="CHEBI:132124"/>
        <dbReference type="ChEBI" id="CHEBI:133980"/>
        <dbReference type="ChEBI" id="CHEBI:139511"/>
    </reaction>
</comment>
<dbReference type="EMBL" id="JADLQX010000025">
    <property type="protein sequence ID" value="MBF6301287.1"/>
    <property type="molecule type" value="Genomic_DNA"/>
</dbReference>
<dbReference type="Proteomes" id="UP000702209">
    <property type="component" value="Unassembled WGS sequence"/>
</dbReference>
<keyword evidence="4" id="KW-1185">Reference proteome</keyword>
<evidence type="ECO:0000256" key="1">
    <source>
        <dbReference type="ARBA" id="ARBA00008710"/>
    </source>
</evidence>
<dbReference type="NCBIfam" id="TIGR00026">
    <property type="entry name" value="hi_GC_TIGR00026"/>
    <property type="match status" value="1"/>
</dbReference>
<dbReference type="Gene3D" id="2.30.110.10">
    <property type="entry name" value="Electron Transport, Fmn-binding Protein, Chain A"/>
    <property type="match status" value="1"/>
</dbReference>
<sequence length="143" mass="15755">MTDFDCRTVEAFRANRGRVGGVLAGTPLILIHHIGAKSGIERVTPLAYFAQNDGDFAIVASNGGSPTHPMWYYNLKANPTITVEVGIERFPAQAEELVGTARAELWSKLLAESAELTEYQGRTERMIPLLLLRRLGPSCAERR</sequence>
<protein>
    <submittedName>
        <fullName evidence="3">Nitroreductase family deazaflavin-dependent oxidoreductase</fullName>
    </submittedName>
</protein>
<name>A0ABS0CXF9_9NOCA</name>
<reference evidence="3 4" key="1">
    <citation type="submission" date="2020-10" db="EMBL/GenBank/DDBJ databases">
        <title>Identification of Nocardia species via Next-generation sequencing and recognition of intraspecies genetic diversity.</title>
        <authorList>
            <person name="Li P."/>
            <person name="Li P."/>
            <person name="Lu B."/>
        </authorList>
    </citation>
    <scope>NUCLEOTIDE SEQUENCE [LARGE SCALE GENOMIC DNA]</scope>
    <source>
        <strain evidence="3 4">BJ06-0157</strain>
    </source>
</reference>
<gene>
    <name evidence="3" type="ORF">IU459_27645</name>
</gene>
<dbReference type="InterPro" id="IPR012349">
    <property type="entry name" value="Split_barrel_FMN-bd"/>
</dbReference>
<evidence type="ECO:0000313" key="4">
    <source>
        <dbReference type="Proteomes" id="UP000702209"/>
    </source>
</evidence>
<dbReference type="Pfam" id="PF04075">
    <property type="entry name" value="F420H2_quin_red"/>
    <property type="match status" value="1"/>
</dbReference>